<feature type="domain" description="RING-CH-type" evidence="9">
    <location>
        <begin position="2"/>
        <end position="62"/>
    </location>
</feature>
<sequence>MQSTLYRPRCWVCLDGDTGPDKAWAKPCPCTMVAHQSCLLNWVTNQLAQHPSAECLHPYRISAPSSLLHRVTAALEPYVDMVVGYTFYAVTVSSSMITLATYGAYAVLTLCGPRQSEMLLGSPNPWGWRIWLGLPMIPMALVASRTSHLDLILPLLPMVFVRPRDLSFRFPLTSSTAIVLLPILRHFYNVIYYIYFEQLEIDWYVRVSSDTSRVVSVTTVADEDGDRVTYQDWAPGRNSDEDSDRVRAALLEQGPNTTDDTEQAVIDRHTAVGLTGKAFLRMTAGALCMPGRYLPGPFQRNVVGGCLFLLAKDIIQVMYKRSVLRSLRKRKVLDYE</sequence>
<keyword evidence="2 8" id="KW-0812">Transmembrane</keyword>
<dbReference type="Gene3D" id="3.30.40.10">
    <property type="entry name" value="Zinc/RING finger domain, C3HC4 (zinc finger)"/>
    <property type="match status" value="1"/>
</dbReference>
<evidence type="ECO:0000256" key="3">
    <source>
        <dbReference type="ARBA" id="ARBA00022723"/>
    </source>
</evidence>
<dbReference type="SUPFAM" id="SSF57850">
    <property type="entry name" value="RING/U-box"/>
    <property type="match status" value="1"/>
</dbReference>
<evidence type="ECO:0000256" key="5">
    <source>
        <dbReference type="ARBA" id="ARBA00022833"/>
    </source>
</evidence>
<dbReference type="PANTHER" id="PTHR46283">
    <property type="entry name" value="E3 UBIQUITIN-PROTEIN LIGASE MARCH5"/>
    <property type="match status" value="1"/>
</dbReference>
<keyword evidence="4" id="KW-0863">Zinc-finger</keyword>
<dbReference type="AlphaFoldDB" id="A0A9W8AI31"/>
<evidence type="ECO:0000313" key="10">
    <source>
        <dbReference type="EMBL" id="KAJ1927006.1"/>
    </source>
</evidence>
<dbReference type="EMBL" id="JANBPT010000139">
    <property type="protein sequence ID" value="KAJ1927006.1"/>
    <property type="molecule type" value="Genomic_DNA"/>
</dbReference>
<keyword evidence="11" id="KW-1185">Reference proteome</keyword>
<name>A0A9W8AI31_9FUNG</name>
<reference evidence="10" key="1">
    <citation type="submission" date="2022-07" db="EMBL/GenBank/DDBJ databases">
        <title>Phylogenomic reconstructions and comparative analyses of Kickxellomycotina fungi.</title>
        <authorList>
            <person name="Reynolds N.K."/>
            <person name="Stajich J.E."/>
            <person name="Barry K."/>
            <person name="Grigoriev I.V."/>
            <person name="Crous P."/>
            <person name="Smith M.E."/>
        </authorList>
    </citation>
    <scope>NUCLEOTIDE SEQUENCE</scope>
    <source>
        <strain evidence="10">RSA 861</strain>
    </source>
</reference>
<accession>A0A9W8AI31</accession>
<keyword evidence="3" id="KW-0479">Metal-binding</keyword>
<evidence type="ECO:0000256" key="8">
    <source>
        <dbReference type="SAM" id="Phobius"/>
    </source>
</evidence>
<comment type="subcellular location">
    <subcellularLocation>
        <location evidence="1">Membrane</location>
        <topology evidence="1">Multi-pass membrane protein</topology>
    </subcellularLocation>
</comment>
<evidence type="ECO:0000256" key="2">
    <source>
        <dbReference type="ARBA" id="ARBA00022692"/>
    </source>
</evidence>
<keyword evidence="6 8" id="KW-1133">Transmembrane helix</keyword>
<proteinExistence type="predicted"/>
<dbReference type="InterPro" id="IPR011016">
    <property type="entry name" value="Znf_RING-CH"/>
</dbReference>
<evidence type="ECO:0000256" key="1">
    <source>
        <dbReference type="ARBA" id="ARBA00004141"/>
    </source>
</evidence>
<dbReference type="PROSITE" id="PS51292">
    <property type="entry name" value="ZF_RING_CH"/>
    <property type="match status" value="1"/>
</dbReference>
<gene>
    <name evidence="10" type="ORF">IWQ60_003302</name>
</gene>
<evidence type="ECO:0000259" key="9">
    <source>
        <dbReference type="PROSITE" id="PS51292"/>
    </source>
</evidence>
<protein>
    <recommendedName>
        <fullName evidence="9">RING-CH-type domain-containing protein</fullName>
    </recommendedName>
</protein>
<dbReference type="OrthoDB" id="5817083at2759"/>
<dbReference type="GO" id="GO:0016020">
    <property type="term" value="C:membrane"/>
    <property type="evidence" value="ECO:0007669"/>
    <property type="project" value="UniProtKB-SubCell"/>
</dbReference>
<dbReference type="Pfam" id="PF12906">
    <property type="entry name" value="RINGv"/>
    <property type="match status" value="1"/>
</dbReference>
<feature type="transmembrane region" description="Helical" evidence="8">
    <location>
        <begin position="85"/>
        <end position="108"/>
    </location>
</feature>
<keyword evidence="7 8" id="KW-0472">Membrane</keyword>
<evidence type="ECO:0000256" key="7">
    <source>
        <dbReference type="ARBA" id="ARBA00023136"/>
    </source>
</evidence>
<evidence type="ECO:0000313" key="11">
    <source>
        <dbReference type="Proteomes" id="UP001150569"/>
    </source>
</evidence>
<comment type="caution">
    <text evidence="10">The sequence shown here is derived from an EMBL/GenBank/DDBJ whole genome shotgun (WGS) entry which is preliminary data.</text>
</comment>
<dbReference type="GO" id="GO:0008270">
    <property type="term" value="F:zinc ion binding"/>
    <property type="evidence" value="ECO:0007669"/>
    <property type="project" value="UniProtKB-KW"/>
</dbReference>
<dbReference type="InterPro" id="IPR013083">
    <property type="entry name" value="Znf_RING/FYVE/PHD"/>
</dbReference>
<keyword evidence="5" id="KW-0862">Zinc</keyword>
<evidence type="ECO:0000256" key="6">
    <source>
        <dbReference type="ARBA" id="ARBA00022989"/>
    </source>
</evidence>
<evidence type="ECO:0000256" key="4">
    <source>
        <dbReference type="ARBA" id="ARBA00022771"/>
    </source>
</evidence>
<dbReference type="Proteomes" id="UP001150569">
    <property type="component" value="Unassembled WGS sequence"/>
</dbReference>
<organism evidence="10 11">
    <name type="scientific">Tieghemiomyces parasiticus</name>
    <dbReference type="NCBI Taxonomy" id="78921"/>
    <lineage>
        <taxon>Eukaryota</taxon>
        <taxon>Fungi</taxon>
        <taxon>Fungi incertae sedis</taxon>
        <taxon>Zoopagomycota</taxon>
        <taxon>Kickxellomycotina</taxon>
        <taxon>Dimargaritomycetes</taxon>
        <taxon>Dimargaritales</taxon>
        <taxon>Dimargaritaceae</taxon>
        <taxon>Tieghemiomyces</taxon>
    </lineage>
</organism>